<reference evidence="6" key="1">
    <citation type="journal article" date="2014" name="Int. J. Syst. Evol. Microbiol.">
        <title>Complete genome sequence of Corynebacterium casei LMG S-19264T (=DSM 44701T), isolated from a smear-ripened cheese.</title>
        <authorList>
            <consortium name="US DOE Joint Genome Institute (JGI-PGF)"/>
            <person name="Walter F."/>
            <person name="Albersmeier A."/>
            <person name="Kalinowski J."/>
            <person name="Ruckert C."/>
        </authorList>
    </citation>
    <scope>NUCLEOTIDE SEQUENCE</scope>
    <source>
        <strain evidence="6">VKM B-2347</strain>
    </source>
</reference>
<gene>
    <name evidence="6" type="ORF">GCM10008179_14050</name>
</gene>
<feature type="transmembrane region" description="Helical" evidence="5">
    <location>
        <begin position="171"/>
        <end position="192"/>
    </location>
</feature>
<dbReference type="CDD" id="cd17393">
    <property type="entry name" value="MFS_MosC_like"/>
    <property type="match status" value="1"/>
</dbReference>
<keyword evidence="7" id="KW-1185">Reference proteome</keyword>
<comment type="subcellular location">
    <subcellularLocation>
        <location evidence="1">Membrane</location>
        <topology evidence="1">Multi-pass membrane protein</topology>
    </subcellularLocation>
</comment>
<feature type="transmembrane region" description="Helical" evidence="5">
    <location>
        <begin position="328"/>
        <end position="350"/>
    </location>
</feature>
<evidence type="ECO:0000256" key="4">
    <source>
        <dbReference type="ARBA" id="ARBA00023136"/>
    </source>
</evidence>
<dbReference type="EMBL" id="BSFI01000007">
    <property type="protein sequence ID" value="GLK67767.1"/>
    <property type="molecule type" value="Genomic_DNA"/>
</dbReference>
<dbReference type="PANTHER" id="PTHR23514">
    <property type="entry name" value="BYPASS OF STOP CODON PROTEIN 6"/>
    <property type="match status" value="1"/>
</dbReference>
<dbReference type="GO" id="GO:0022857">
    <property type="term" value="F:transmembrane transporter activity"/>
    <property type="evidence" value="ECO:0007669"/>
    <property type="project" value="InterPro"/>
</dbReference>
<feature type="transmembrane region" description="Helical" evidence="5">
    <location>
        <begin position="103"/>
        <end position="123"/>
    </location>
</feature>
<organism evidence="6 7">
    <name type="scientific">Hansschlegelia plantiphila</name>
    <dbReference type="NCBI Taxonomy" id="374655"/>
    <lineage>
        <taxon>Bacteria</taxon>
        <taxon>Pseudomonadati</taxon>
        <taxon>Pseudomonadota</taxon>
        <taxon>Alphaproteobacteria</taxon>
        <taxon>Hyphomicrobiales</taxon>
        <taxon>Methylopilaceae</taxon>
        <taxon>Hansschlegelia</taxon>
    </lineage>
</organism>
<feature type="transmembrane region" description="Helical" evidence="5">
    <location>
        <begin position="78"/>
        <end position="97"/>
    </location>
</feature>
<feature type="transmembrane region" description="Helical" evidence="5">
    <location>
        <begin position="144"/>
        <end position="165"/>
    </location>
</feature>
<dbReference type="InterPro" id="IPR051788">
    <property type="entry name" value="MFS_Transporter"/>
</dbReference>
<accession>A0A9W6MVB8</accession>
<dbReference type="SUPFAM" id="SSF103473">
    <property type="entry name" value="MFS general substrate transporter"/>
    <property type="match status" value="1"/>
</dbReference>
<feature type="transmembrane region" description="Helical" evidence="5">
    <location>
        <begin position="212"/>
        <end position="237"/>
    </location>
</feature>
<dbReference type="AlphaFoldDB" id="A0A9W6MVB8"/>
<dbReference type="Gene3D" id="1.20.1250.20">
    <property type="entry name" value="MFS general substrate transporter like domains"/>
    <property type="match status" value="2"/>
</dbReference>
<evidence type="ECO:0000256" key="3">
    <source>
        <dbReference type="ARBA" id="ARBA00022989"/>
    </source>
</evidence>
<name>A0A9W6MVB8_9HYPH</name>
<dbReference type="Proteomes" id="UP001143372">
    <property type="component" value="Unassembled WGS sequence"/>
</dbReference>
<dbReference type="InterPro" id="IPR011701">
    <property type="entry name" value="MFS"/>
</dbReference>
<reference evidence="6" key="2">
    <citation type="submission" date="2023-01" db="EMBL/GenBank/DDBJ databases">
        <authorList>
            <person name="Sun Q."/>
            <person name="Evtushenko L."/>
        </authorList>
    </citation>
    <scope>NUCLEOTIDE SEQUENCE</scope>
    <source>
        <strain evidence="6">VKM B-2347</strain>
    </source>
</reference>
<keyword evidence="4 5" id="KW-0472">Membrane</keyword>
<evidence type="ECO:0000313" key="7">
    <source>
        <dbReference type="Proteomes" id="UP001143372"/>
    </source>
</evidence>
<evidence type="ECO:0000313" key="6">
    <source>
        <dbReference type="EMBL" id="GLK67767.1"/>
    </source>
</evidence>
<dbReference type="RefSeq" id="WP_271168018.1">
    <property type="nucleotide sequence ID" value="NZ_BSFI01000007.1"/>
</dbReference>
<evidence type="ECO:0000256" key="1">
    <source>
        <dbReference type="ARBA" id="ARBA00004141"/>
    </source>
</evidence>
<evidence type="ECO:0000256" key="5">
    <source>
        <dbReference type="SAM" id="Phobius"/>
    </source>
</evidence>
<feature type="transmembrane region" description="Helical" evidence="5">
    <location>
        <begin position="51"/>
        <end position="71"/>
    </location>
</feature>
<dbReference type="Pfam" id="PF07690">
    <property type="entry name" value="MFS_1"/>
    <property type="match status" value="1"/>
</dbReference>
<dbReference type="InterPro" id="IPR036259">
    <property type="entry name" value="MFS_trans_sf"/>
</dbReference>
<keyword evidence="2 5" id="KW-0812">Transmembrane</keyword>
<feature type="transmembrane region" description="Helical" evidence="5">
    <location>
        <begin position="243"/>
        <end position="266"/>
    </location>
</feature>
<protein>
    <submittedName>
        <fullName evidence="6">MFS transporter</fullName>
    </submittedName>
</protein>
<feature type="transmembrane region" description="Helical" evidence="5">
    <location>
        <begin position="302"/>
        <end position="321"/>
    </location>
</feature>
<keyword evidence="3 5" id="KW-1133">Transmembrane helix</keyword>
<evidence type="ECO:0000256" key="2">
    <source>
        <dbReference type="ARBA" id="ARBA00022692"/>
    </source>
</evidence>
<proteinExistence type="predicted"/>
<dbReference type="GO" id="GO:0016020">
    <property type="term" value="C:membrane"/>
    <property type="evidence" value="ECO:0007669"/>
    <property type="project" value="UniProtKB-SubCell"/>
</dbReference>
<feature type="transmembrane region" description="Helical" evidence="5">
    <location>
        <begin position="278"/>
        <end position="296"/>
    </location>
</feature>
<comment type="caution">
    <text evidence="6">The sequence shown here is derived from an EMBL/GenBank/DDBJ whole genome shotgun (WGS) entry which is preliminary data.</text>
</comment>
<sequence length="394" mass="38080">MTASVAAAPSRSGLQRARVAVTALMFVTGAGLGVWAAHIPLLKAGLALDDATLGLVLLAMGVGAVASMPAAAMLIHRFGAAPVATCAGASFAAALAAPPFAPTALALAGAALAIGLAVGVLDISMNAQAAAVERAWRRPIMSSVHAFFSVGGLAGGAAGAGLIGAGAGAPLGMGLVAAVLISLVVGTSRWLALAGGEPSTGERPFGRPNAAVVALGALTLCSFVCEGGLMEWGAVFLRDAAGAPLAVAAGGYAAFSAAMTVGRLLGDRIVGGLGAGRAMQASGALATLALALVVVAPNPWVAYAGIALAGFGFANVVPMLFSAAGRVAGVAPAAALSMIATVGYGGQLLAPPGVGFLAHAFGLRVGFLVFVAAAAVIAVFGRRVVSPPARLPPG</sequence>
<dbReference type="PANTHER" id="PTHR23514:SF13">
    <property type="entry name" value="INNER MEMBRANE PROTEIN YBJJ"/>
    <property type="match status" value="1"/>
</dbReference>
<feature type="transmembrane region" description="Helical" evidence="5">
    <location>
        <begin position="356"/>
        <end position="380"/>
    </location>
</feature>
<feature type="transmembrane region" description="Helical" evidence="5">
    <location>
        <begin position="19"/>
        <end position="39"/>
    </location>
</feature>